<evidence type="ECO:0000313" key="2">
    <source>
        <dbReference type="EMBL" id="KAG2578528.1"/>
    </source>
</evidence>
<sequence length="223" mass="25477">MIRLVLRILQNNPYVLLFKNLGSVSNIAEYNIELNTSISVDQRRYNAPGMDQVAAIWMDGNDPQQRFSRSIIIYGREDRPQYVRVFHGCYDPLAYPLLCPGGETGWEHKQIEYQDPPPANPKRKYTKRKKQDDLPDGESGAVQLQPPKKGKHQHSVYYNFNGEDHDMDERSGDEDDPNDELDDLVEDLSVTSLQDSTIVSSDRFMKVNSMCSFMLVGSSSNLQ</sequence>
<name>A0A8T0R025_PANVG</name>
<dbReference type="PANTHER" id="PTHR45786">
    <property type="entry name" value="DNA BINDING PROTEIN-LIKE"/>
    <property type="match status" value="1"/>
</dbReference>
<accession>A0A8T0R025</accession>
<dbReference type="PANTHER" id="PTHR45786:SF68">
    <property type="entry name" value="OS02G0701800 PROTEIN"/>
    <property type="match status" value="1"/>
</dbReference>
<proteinExistence type="predicted"/>
<dbReference type="AlphaFoldDB" id="A0A8T0R025"/>
<evidence type="ECO:0000256" key="1">
    <source>
        <dbReference type="SAM" id="MobiDB-lite"/>
    </source>
</evidence>
<dbReference type="EMBL" id="CM029048">
    <property type="protein sequence ID" value="KAG2578528.1"/>
    <property type="molecule type" value="Genomic_DNA"/>
</dbReference>
<organism evidence="2 3">
    <name type="scientific">Panicum virgatum</name>
    <name type="common">Blackwell switchgrass</name>
    <dbReference type="NCBI Taxonomy" id="38727"/>
    <lineage>
        <taxon>Eukaryota</taxon>
        <taxon>Viridiplantae</taxon>
        <taxon>Streptophyta</taxon>
        <taxon>Embryophyta</taxon>
        <taxon>Tracheophyta</taxon>
        <taxon>Spermatophyta</taxon>
        <taxon>Magnoliopsida</taxon>
        <taxon>Liliopsida</taxon>
        <taxon>Poales</taxon>
        <taxon>Poaceae</taxon>
        <taxon>PACMAD clade</taxon>
        <taxon>Panicoideae</taxon>
        <taxon>Panicodae</taxon>
        <taxon>Paniceae</taxon>
        <taxon>Panicinae</taxon>
        <taxon>Panicum</taxon>
        <taxon>Panicum sect. Hiantes</taxon>
    </lineage>
</organism>
<keyword evidence="3" id="KW-1185">Reference proteome</keyword>
<gene>
    <name evidence="2" type="ORF">PVAP13_6NG212306</name>
</gene>
<reference evidence="2" key="1">
    <citation type="submission" date="2020-05" db="EMBL/GenBank/DDBJ databases">
        <title>WGS assembly of Panicum virgatum.</title>
        <authorList>
            <person name="Lovell J.T."/>
            <person name="Jenkins J."/>
            <person name="Shu S."/>
            <person name="Juenger T.E."/>
            <person name="Schmutz J."/>
        </authorList>
    </citation>
    <scope>NUCLEOTIDE SEQUENCE</scope>
    <source>
        <strain evidence="2">AP13</strain>
    </source>
</reference>
<protein>
    <submittedName>
        <fullName evidence="2">Uncharacterized protein</fullName>
    </submittedName>
</protein>
<feature type="region of interest" description="Disordered" evidence="1">
    <location>
        <begin position="111"/>
        <end position="181"/>
    </location>
</feature>
<dbReference type="Proteomes" id="UP000823388">
    <property type="component" value="Chromosome 6N"/>
</dbReference>
<comment type="caution">
    <text evidence="2">The sequence shown here is derived from an EMBL/GenBank/DDBJ whole genome shotgun (WGS) entry which is preliminary data.</text>
</comment>
<evidence type="ECO:0000313" key="3">
    <source>
        <dbReference type="Proteomes" id="UP000823388"/>
    </source>
</evidence>
<feature type="compositionally biased region" description="Acidic residues" evidence="1">
    <location>
        <begin position="171"/>
        <end position="181"/>
    </location>
</feature>